<protein>
    <submittedName>
        <fullName evidence="1">Biliverdin-producing heme oxygenase</fullName>
    </submittedName>
</protein>
<dbReference type="Proteomes" id="UP001367771">
    <property type="component" value="Unassembled WGS sequence"/>
</dbReference>
<organism evidence="1 2">
    <name type="scientific">Sphingomonas kyungheensis</name>
    <dbReference type="NCBI Taxonomy" id="1069987"/>
    <lineage>
        <taxon>Bacteria</taxon>
        <taxon>Pseudomonadati</taxon>
        <taxon>Pseudomonadota</taxon>
        <taxon>Alphaproteobacteria</taxon>
        <taxon>Sphingomonadales</taxon>
        <taxon>Sphingomonadaceae</taxon>
        <taxon>Sphingomonas</taxon>
    </lineage>
</organism>
<dbReference type="CDD" id="cd19166">
    <property type="entry name" value="HemeO-bac"/>
    <property type="match status" value="1"/>
</dbReference>
<dbReference type="EMBL" id="JBBBDM010000009">
    <property type="protein sequence ID" value="MEI5688411.1"/>
    <property type="molecule type" value="Genomic_DNA"/>
</dbReference>
<keyword evidence="2" id="KW-1185">Reference proteome</keyword>
<evidence type="ECO:0000313" key="1">
    <source>
        <dbReference type="EMBL" id="MEI5688411.1"/>
    </source>
</evidence>
<reference evidence="1 2" key="1">
    <citation type="journal article" date="2013" name="Int. J. Syst. Evol. Microbiol.">
        <title>Sphingomonas kyungheensis sp. nov., a bacterium with ginsenoside-converting activity isolated from soil of a ginseng field.</title>
        <authorList>
            <person name="Son H.M."/>
            <person name="Yang J.E."/>
            <person name="Park Y."/>
            <person name="Han C.K."/>
            <person name="Kim S.G."/>
            <person name="Kook M."/>
            <person name="Yi T.H."/>
        </authorList>
    </citation>
    <scope>NUCLEOTIDE SEQUENCE [LARGE SCALE GENOMIC DNA]</scope>
    <source>
        <strain evidence="1 2">LMG 26582</strain>
    </source>
</reference>
<accession>A0ABU8H619</accession>
<evidence type="ECO:0000313" key="2">
    <source>
        <dbReference type="Proteomes" id="UP001367771"/>
    </source>
</evidence>
<dbReference type="InterPro" id="IPR016053">
    <property type="entry name" value="Haem_Oase-like"/>
</dbReference>
<dbReference type="RefSeq" id="WP_336545793.1">
    <property type="nucleotide sequence ID" value="NZ_JBBBDM010000009.1"/>
</dbReference>
<name>A0ABU8H619_9SPHN</name>
<sequence>MTEPAPGRARRLKALTEATHQRLDTTVSGVGSFATRAAYTRFATMQWLFHRDIDALYTDPAVQAWLPVLAERRHLPALRQDLADLDSALPDGAAPLFPAAGTVDPATALGWLYVAEGSRMGAALLRKAAARLGLSDTFGARHLAPAAAGPAAYWRAFTAALDAVPLDAAGEARVVAGAEAAFARVQALADAMLRRAETQIG</sequence>
<gene>
    <name evidence="1" type="ORF">V8201_15070</name>
</gene>
<comment type="caution">
    <text evidence="1">The sequence shown here is derived from an EMBL/GenBank/DDBJ whole genome shotgun (WGS) entry which is preliminary data.</text>
</comment>
<dbReference type="Gene3D" id="1.20.910.10">
    <property type="entry name" value="Heme oxygenase-like"/>
    <property type="match status" value="1"/>
</dbReference>
<proteinExistence type="predicted"/>
<dbReference type="InterPro" id="IPR016084">
    <property type="entry name" value="Haem_Oase-like_multi-hlx"/>
</dbReference>
<dbReference type="SUPFAM" id="SSF48613">
    <property type="entry name" value="Heme oxygenase-like"/>
    <property type="match status" value="1"/>
</dbReference>
<dbReference type="Pfam" id="PF01126">
    <property type="entry name" value="Heme_oxygenase"/>
    <property type="match status" value="1"/>
</dbReference>